<dbReference type="GO" id="GO:0005634">
    <property type="term" value="C:nucleus"/>
    <property type="evidence" value="ECO:0007669"/>
    <property type="project" value="UniProtKB-SubCell"/>
</dbReference>
<keyword evidence="3" id="KW-0808">Transferase</keyword>
<evidence type="ECO:0000256" key="1">
    <source>
        <dbReference type="ARBA" id="ARBA00004123"/>
    </source>
</evidence>
<keyword evidence="5 12" id="KW-0863">Zinc-finger</keyword>
<dbReference type="GO" id="GO:0045944">
    <property type="term" value="P:positive regulation of transcription by RNA polymerase II"/>
    <property type="evidence" value="ECO:0007669"/>
    <property type="project" value="TreeGrafter"/>
</dbReference>
<dbReference type="GO" id="GO:0031490">
    <property type="term" value="F:chromatin DNA binding"/>
    <property type="evidence" value="ECO:0007669"/>
    <property type="project" value="TreeGrafter"/>
</dbReference>
<dbReference type="InterPro" id="IPR035898">
    <property type="entry name" value="TAZ_dom_sf"/>
</dbReference>
<feature type="compositionally biased region" description="Basic and acidic residues" evidence="13">
    <location>
        <begin position="420"/>
        <end position="430"/>
    </location>
</feature>
<dbReference type="EC" id="2.3.1.48" evidence="2"/>
<dbReference type="PROSITE" id="PS50134">
    <property type="entry name" value="ZF_TAZ"/>
    <property type="match status" value="3"/>
</dbReference>
<feature type="zinc finger region" description="TAZ-type" evidence="12">
    <location>
        <begin position="16"/>
        <end position="100"/>
    </location>
</feature>
<evidence type="ECO:0000256" key="4">
    <source>
        <dbReference type="ARBA" id="ARBA00022723"/>
    </source>
</evidence>
<keyword evidence="10" id="KW-0539">Nucleus</keyword>
<feature type="region of interest" description="Disordered" evidence="13">
    <location>
        <begin position="329"/>
        <end position="348"/>
    </location>
</feature>
<dbReference type="GO" id="GO:0003713">
    <property type="term" value="F:transcription coactivator activity"/>
    <property type="evidence" value="ECO:0007669"/>
    <property type="project" value="TreeGrafter"/>
</dbReference>
<feature type="domain" description="TAZ-type" evidence="14">
    <location>
        <begin position="98"/>
        <end position="184"/>
    </location>
</feature>
<dbReference type="AlphaFoldDB" id="A0A8S1D348"/>
<comment type="subcellular location">
    <subcellularLocation>
        <location evidence="1">Nucleus</location>
    </subcellularLocation>
</comment>
<feature type="compositionally biased region" description="Polar residues" evidence="13">
    <location>
        <begin position="329"/>
        <end position="342"/>
    </location>
</feature>
<keyword evidence="4 12" id="KW-0479">Metal-binding</keyword>
<dbReference type="PANTHER" id="PTHR13808:SF1">
    <property type="entry name" value="HISTONE ACETYLTRANSFERASE"/>
    <property type="match status" value="1"/>
</dbReference>
<evidence type="ECO:0000256" key="5">
    <source>
        <dbReference type="ARBA" id="ARBA00022771"/>
    </source>
</evidence>
<comment type="caution">
    <text evidence="15">The sequence shown here is derived from an EMBL/GenBank/DDBJ whole genome shotgun (WGS) entry which is preliminary data.</text>
</comment>
<dbReference type="InterPro" id="IPR013178">
    <property type="entry name" value="Histone_AcTrfase_Rtt109/CBP"/>
</dbReference>
<dbReference type="GO" id="GO:0005667">
    <property type="term" value="C:transcription regulator complex"/>
    <property type="evidence" value="ECO:0007669"/>
    <property type="project" value="TreeGrafter"/>
</dbReference>
<evidence type="ECO:0000256" key="10">
    <source>
        <dbReference type="ARBA" id="ARBA00023242"/>
    </source>
</evidence>
<feature type="domain" description="TAZ-type" evidence="14">
    <location>
        <begin position="242"/>
        <end position="329"/>
    </location>
</feature>
<dbReference type="Gene3D" id="1.20.1020.10">
    <property type="entry name" value="TAZ domain"/>
    <property type="match status" value="3"/>
</dbReference>
<evidence type="ECO:0000256" key="13">
    <source>
        <dbReference type="SAM" id="MobiDB-lite"/>
    </source>
</evidence>
<dbReference type="InterPro" id="IPR000197">
    <property type="entry name" value="Znf_TAZ"/>
</dbReference>
<feature type="region of interest" description="Disordered" evidence="13">
    <location>
        <begin position="372"/>
        <end position="430"/>
    </location>
</feature>
<comment type="catalytic activity">
    <reaction evidence="11">
        <text>L-lysyl-[protein] + acetyl-CoA = N(6)-acetyl-L-lysyl-[protein] + CoA + H(+)</text>
        <dbReference type="Rhea" id="RHEA:45948"/>
        <dbReference type="Rhea" id="RHEA-COMP:9752"/>
        <dbReference type="Rhea" id="RHEA-COMP:10731"/>
        <dbReference type="ChEBI" id="CHEBI:15378"/>
        <dbReference type="ChEBI" id="CHEBI:29969"/>
        <dbReference type="ChEBI" id="CHEBI:57287"/>
        <dbReference type="ChEBI" id="CHEBI:57288"/>
        <dbReference type="ChEBI" id="CHEBI:61930"/>
        <dbReference type="EC" id="2.3.1.48"/>
    </reaction>
</comment>
<keyword evidence="16" id="KW-1185">Reference proteome</keyword>
<feature type="compositionally biased region" description="Polar residues" evidence="13">
    <location>
        <begin position="387"/>
        <end position="399"/>
    </location>
</feature>
<gene>
    <name evidence="15" type="ORF">CLODIP_2_CD04785</name>
</gene>
<evidence type="ECO:0000256" key="6">
    <source>
        <dbReference type="ARBA" id="ARBA00022833"/>
    </source>
</evidence>
<evidence type="ECO:0000256" key="8">
    <source>
        <dbReference type="ARBA" id="ARBA00023015"/>
    </source>
</evidence>
<proteinExistence type="predicted"/>
<feature type="domain" description="TAZ-type" evidence="14">
    <location>
        <begin position="16"/>
        <end position="100"/>
    </location>
</feature>
<evidence type="ECO:0000256" key="7">
    <source>
        <dbReference type="ARBA" id="ARBA00022853"/>
    </source>
</evidence>
<dbReference type="SUPFAM" id="SSF57933">
    <property type="entry name" value="TAZ domain"/>
    <property type="match status" value="3"/>
</dbReference>
<evidence type="ECO:0000313" key="15">
    <source>
        <dbReference type="EMBL" id="CAB3374765.1"/>
    </source>
</evidence>
<keyword evidence="9" id="KW-0804">Transcription</keyword>
<evidence type="ECO:0000256" key="2">
    <source>
        <dbReference type="ARBA" id="ARBA00013184"/>
    </source>
</evidence>
<dbReference type="SMART" id="SM00551">
    <property type="entry name" value="ZnF_TAZ"/>
    <property type="match status" value="3"/>
</dbReference>
<dbReference type="Pfam" id="PF02135">
    <property type="entry name" value="zf-TAZ"/>
    <property type="match status" value="3"/>
</dbReference>
<evidence type="ECO:0000256" key="9">
    <source>
        <dbReference type="ARBA" id="ARBA00023163"/>
    </source>
</evidence>
<keyword evidence="8" id="KW-0805">Transcription regulation</keyword>
<dbReference type="OrthoDB" id="899at2759"/>
<evidence type="ECO:0000313" key="16">
    <source>
        <dbReference type="Proteomes" id="UP000494165"/>
    </source>
</evidence>
<sequence length="430" mass="48149">MNNFGSIPTIAPASCPPIEKVTPEMQRHLEGLLHAFKCKKHTYNQECSYPFCEKLRSIADHMVTCQQGTLCQIHLCVSSKQIWNHFSQCSKQNCLLCSPVKEIGLILSDDVRHLASLLHAQKCVQEASQQCTIPDCVYGTFFLNHLAICREYVFCQESYCLASKRILWHWRSCLEKVCHICSPLRQEQPMVVSQSPRQLNTYDAKRPQESNMCKVPSFWFPTARENAASTFNRPKPHVGEASSEEKEDVRSYLKIMVHALLCCSQSQVPAKSGEECTFPACASMKKLFHHINSCHEGESCTTTLCFETKPILSHLRLCTNRDCPYCSQQPQTSPNAHPTQQPLVGDLRSVQPGAPTLAQIVAQGKKLMIENPTTLPPKQLTVGHSGLQGQVATEPSGQGKTKRRSPVDVGNRNKGASSIYDHDNRTVGRR</sequence>
<protein>
    <recommendedName>
        <fullName evidence="2">histone acetyltransferase</fullName>
        <ecNumber evidence="2">2.3.1.48</ecNumber>
    </recommendedName>
</protein>
<feature type="zinc finger region" description="TAZ-type" evidence="12">
    <location>
        <begin position="98"/>
        <end position="184"/>
    </location>
</feature>
<reference evidence="15 16" key="1">
    <citation type="submission" date="2020-04" db="EMBL/GenBank/DDBJ databases">
        <authorList>
            <person name="Alioto T."/>
            <person name="Alioto T."/>
            <person name="Gomez Garrido J."/>
        </authorList>
    </citation>
    <scope>NUCLEOTIDE SEQUENCE [LARGE SCALE GENOMIC DNA]</scope>
</reference>
<keyword evidence="6 12" id="KW-0862">Zinc</keyword>
<accession>A0A8S1D348</accession>
<dbReference type="PANTHER" id="PTHR13808">
    <property type="entry name" value="CBP/P300-RELATED"/>
    <property type="match status" value="1"/>
</dbReference>
<evidence type="ECO:0000256" key="11">
    <source>
        <dbReference type="ARBA" id="ARBA00048017"/>
    </source>
</evidence>
<keyword evidence="7" id="KW-0156">Chromatin regulator</keyword>
<dbReference type="Proteomes" id="UP000494165">
    <property type="component" value="Unassembled WGS sequence"/>
</dbReference>
<evidence type="ECO:0000256" key="3">
    <source>
        <dbReference type="ARBA" id="ARBA00022679"/>
    </source>
</evidence>
<dbReference type="GO" id="GO:0004402">
    <property type="term" value="F:histone acetyltransferase activity"/>
    <property type="evidence" value="ECO:0007669"/>
    <property type="project" value="InterPro"/>
</dbReference>
<name>A0A8S1D348_9INSE</name>
<dbReference type="GO" id="GO:0008270">
    <property type="term" value="F:zinc ion binding"/>
    <property type="evidence" value="ECO:0007669"/>
    <property type="project" value="UniProtKB-KW"/>
</dbReference>
<organism evidence="15 16">
    <name type="scientific">Cloeon dipterum</name>
    <dbReference type="NCBI Taxonomy" id="197152"/>
    <lineage>
        <taxon>Eukaryota</taxon>
        <taxon>Metazoa</taxon>
        <taxon>Ecdysozoa</taxon>
        <taxon>Arthropoda</taxon>
        <taxon>Hexapoda</taxon>
        <taxon>Insecta</taxon>
        <taxon>Pterygota</taxon>
        <taxon>Palaeoptera</taxon>
        <taxon>Ephemeroptera</taxon>
        <taxon>Pisciforma</taxon>
        <taxon>Baetidae</taxon>
        <taxon>Cloeon</taxon>
    </lineage>
</organism>
<evidence type="ECO:0000259" key="14">
    <source>
        <dbReference type="PROSITE" id="PS50134"/>
    </source>
</evidence>
<evidence type="ECO:0000256" key="12">
    <source>
        <dbReference type="PROSITE-ProRule" id="PRU00203"/>
    </source>
</evidence>
<feature type="zinc finger region" description="TAZ-type" evidence="12">
    <location>
        <begin position="242"/>
        <end position="329"/>
    </location>
</feature>
<dbReference type="GO" id="GO:0000123">
    <property type="term" value="C:histone acetyltransferase complex"/>
    <property type="evidence" value="ECO:0007669"/>
    <property type="project" value="TreeGrafter"/>
</dbReference>
<dbReference type="EMBL" id="CADEPI010000103">
    <property type="protein sequence ID" value="CAB3374765.1"/>
    <property type="molecule type" value="Genomic_DNA"/>
</dbReference>